<feature type="compositionally biased region" description="Basic and acidic residues" evidence="4">
    <location>
        <begin position="256"/>
        <end position="279"/>
    </location>
</feature>
<dbReference type="GO" id="GO:0003723">
    <property type="term" value="F:RNA binding"/>
    <property type="evidence" value="ECO:0007669"/>
    <property type="project" value="TreeGrafter"/>
</dbReference>
<evidence type="ECO:0000313" key="8">
    <source>
        <dbReference type="Proteomes" id="UP000242877"/>
    </source>
</evidence>
<dbReference type="GO" id="GO:0042273">
    <property type="term" value="P:ribosomal large subunit biogenesis"/>
    <property type="evidence" value="ECO:0007669"/>
    <property type="project" value="TreeGrafter"/>
</dbReference>
<reference evidence="7 8" key="1">
    <citation type="journal article" date="2016" name="Genome Biol. Evol.">
        <title>Divergent and convergent evolution of fungal pathogenicity.</title>
        <authorList>
            <person name="Shang Y."/>
            <person name="Xiao G."/>
            <person name="Zheng P."/>
            <person name="Cen K."/>
            <person name="Zhan S."/>
            <person name="Wang C."/>
        </authorList>
    </citation>
    <scope>NUCLEOTIDE SEQUENCE [LARGE SCALE GENOMIC DNA]</scope>
    <source>
        <strain evidence="7 8">ARSEF 7405</strain>
    </source>
</reference>
<dbReference type="GO" id="GO:0042274">
    <property type="term" value="P:ribosomal small subunit biogenesis"/>
    <property type="evidence" value="ECO:0007669"/>
    <property type="project" value="TreeGrafter"/>
</dbReference>
<dbReference type="VEuPathDB" id="FungiDB:AAP_00581"/>
<feature type="compositionally biased region" description="Basic and acidic residues" evidence="4">
    <location>
        <begin position="96"/>
        <end position="109"/>
    </location>
</feature>
<feature type="compositionally biased region" description="Basic and acidic residues" evidence="4">
    <location>
        <begin position="376"/>
        <end position="386"/>
    </location>
</feature>
<feature type="region of interest" description="Disordered" evidence="4">
    <location>
        <begin position="368"/>
        <end position="388"/>
    </location>
</feature>
<feature type="compositionally biased region" description="Basic and acidic residues" evidence="4">
    <location>
        <begin position="311"/>
        <end position="327"/>
    </location>
</feature>
<feature type="compositionally biased region" description="Acidic residues" evidence="4">
    <location>
        <begin position="208"/>
        <end position="218"/>
    </location>
</feature>
<feature type="compositionally biased region" description="Low complexity" evidence="4">
    <location>
        <begin position="84"/>
        <end position="95"/>
    </location>
</feature>
<dbReference type="GO" id="GO:0005730">
    <property type="term" value="C:nucleolus"/>
    <property type="evidence" value="ECO:0007669"/>
    <property type="project" value="TreeGrafter"/>
</dbReference>
<comment type="caution">
    <text evidence="7">The sequence shown here is derived from an EMBL/GenBank/DDBJ whole genome shotgun (WGS) entry which is preliminary data.</text>
</comment>
<feature type="compositionally biased region" description="Basic and acidic residues" evidence="4">
    <location>
        <begin position="43"/>
        <end position="71"/>
    </location>
</feature>
<keyword evidence="3" id="KW-0539">Nucleus</keyword>
<feature type="compositionally biased region" description="Basic and acidic residues" evidence="4">
    <location>
        <begin position="288"/>
        <end position="303"/>
    </location>
</feature>
<dbReference type="InterPro" id="IPR007019">
    <property type="entry name" value="SURF6"/>
</dbReference>
<sequence length="507" mass="58019">MADDLEERLRSHADAFDGLLSLIPAKYYYGEDNSDQWQRKKQTKEQARNAKRAKLDPDSQKTAKDVMDEQARKRKRDGDEENDGNNSDGSASDSDSVFREGHELPREGLNRGQKKQKRDEEDKTESDKQLDQKRNERAERKAAKKEARKKKLAEKLEKKKLAEQQKKAKEAKTQPEKQPKKDVKKDAKAPAPAAEKEVEKDTEMKDVDMEDAGDEEIEKIEGFSINEETDATPATEKPTTETKPQETQSQPPKPKQSQEELKQRLQKRLEELRAARHADGLNGKPARNRQELIEARRQREEARRAHKKELRQKAKEEEQRKNDEAISRRFSPRGGSLLASPGSPADSITSISNNFSFGRVMFADGQQAADPTLTSLREEKKKRGPQDAKTALLAAEAKKQRLAAMDPEKRKEIEEKDRWLAAKKRAHGEKVKDDVSLLKKTVHRHESLKKKSEKEWKERMEGIAKGKEMKQKKREENLKKRKEEKGNKGKKKAGKGRAGFEGKGGKR</sequence>
<proteinExistence type="inferred from homology"/>
<feature type="region of interest" description="Disordered" evidence="4">
    <location>
        <begin position="29"/>
        <end position="351"/>
    </location>
</feature>
<evidence type="ECO:0000256" key="3">
    <source>
        <dbReference type="ARBA" id="ARBA00023242"/>
    </source>
</evidence>
<organism evidence="7 8">
    <name type="scientific">Ascosphaera apis ARSEF 7405</name>
    <dbReference type="NCBI Taxonomy" id="392613"/>
    <lineage>
        <taxon>Eukaryota</taxon>
        <taxon>Fungi</taxon>
        <taxon>Dikarya</taxon>
        <taxon>Ascomycota</taxon>
        <taxon>Pezizomycotina</taxon>
        <taxon>Eurotiomycetes</taxon>
        <taxon>Eurotiomycetidae</taxon>
        <taxon>Onygenales</taxon>
        <taxon>Ascosphaeraceae</taxon>
        <taxon>Ascosphaera</taxon>
    </lineage>
</organism>
<name>A0A168CRY6_9EURO</name>
<evidence type="ECO:0000256" key="4">
    <source>
        <dbReference type="SAM" id="MobiDB-lite"/>
    </source>
</evidence>
<dbReference type="GO" id="GO:0003677">
    <property type="term" value="F:DNA binding"/>
    <property type="evidence" value="ECO:0007669"/>
    <property type="project" value="TreeGrafter"/>
</dbReference>
<feature type="compositionally biased region" description="Basic and acidic residues" evidence="4">
    <location>
        <begin position="449"/>
        <end position="487"/>
    </location>
</feature>
<keyword evidence="8" id="KW-1185">Reference proteome</keyword>
<dbReference type="EMBL" id="AZGZ01000002">
    <property type="protein sequence ID" value="KZZ96938.1"/>
    <property type="molecule type" value="Genomic_DNA"/>
</dbReference>
<evidence type="ECO:0000259" key="6">
    <source>
        <dbReference type="Pfam" id="PF15459"/>
    </source>
</evidence>
<evidence type="ECO:0000256" key="2">
    <source>
        <dbReference type="ARBA" id="ARBA00005904"/>
    </source>
</evidence>
<dbReference type="PANTHER" id="PTHR14369">
    <property type="entry name" value="SURFEIT LOCUS PROTEIN 6"/>
    <property type="match status" value="1"/>
</dbReference>
<feature type="domain" description="Ribosomal RNA-processing protein 14/surfeit locus protein 6 C-terminal" evidence="5">
    <location>
        <begin position="290"/>
        <end position="491"/>
    </location>
</feature>
<dbReference type="InterPro" id="IPR029188">
    <property type="entry name" value="Rrp14_N"/>
</dbReference>
<feature type="compositionally biased region" description="Basic and acidic residues" evidence="4">
    <location>
        <begin position="153"/>
        <end position="207"/>
    </location>
</feature>
<evidence type="ECO:0000256" key="1">
    <source>
        <dbReference type="ARBA" id="ARBA00004123"/>
    </source>
</evidence>
<dbReference type="PANTHER" id="PTHR14369:SF0">
    <property type="entry name" value="SURFEIT LOCUS PROTEIN 6"/>
    <property type="match status" value="1"/>
</dbReference>
<dbReference type="Proteomes" id="UP000242877">
    <property type="component" value="Unassembled WGS sequence"/>
</dbReference>
<gene>
    <name evidence="7" type="ORF">AAP_00581</name>
</gene>
<feature type="domain" description="Ribosomal RNA-processing protein 14 N-terminal" evidence="6">
    <location>
        <begin position="8"/>
        <end position="58"/>
    </location>
</feature>
<evidence type="ECO:0000259" key="5">
    <source>
        <dbReference type="Pfam" id="PF04935"/>
    </source>
</evidence>
<dbReference type="OrthoDB" id="444809at2759"/>
<feature type="region of interest" description="Disordered" evidence="4">
    <location>
        <begin position="442"/>
        <end position="507"/>
    </location>
</feature>
<accession>A0A168CRY6</accession>
<evidence type="ECO:0000313" key="7">
    <source>
        <dbReference type="EMBL" id="KZZ96938.1"/>
    </source>
</evidence>
<comment type="similarity">
    <text evidence="2">Belongs to the SURF6 family.</text>
</comment>
<feature type="compositionally biased region" description="Basic and acidic residues" evidence="4">
    <location>
        <begin position="498"/>
        <end position="507"/>
    </location>
</feature>
<dbReference type="Pfam" id="PF15459">
    <property type="entry name" value="RRP14"/>
    <property type="match status" value="1"/>
</dbReference>
<feature type="compositionally biased region" description="Basic and acidic residues" evidence="4">
    <location>
        <begin position="117"/>
        <end position="145"/>
    </location>
</feature>
<comment type="subcellular location">
    <subcellularLocation>
        <location evidence="1">Nucleus</location>
    </subcellularLocation>
</comment>
<protein>
    <submittedName>
        <fullName evidence="7">Surfeit locus 6</fullName>
    </submittedName>
</protein>
<dbReference type="Pfam" id="PF04935">
    <property type="entry name" value="SURF6"/>
    <property type="match status" value="1"/>
</dbReference>
<dbReference type="InterPro" id="IPR029190">
    <property type="entry name" value="Rrp14/SURF6_C"/>
</dbReference>
<dbReference type="AlphaFoldDB" id="A0A168CRY6"/>